<sequence>MEEMLRAFKAARMMEPIARVDWFVKVETYRDIHYRQVTYRESIPPFQVLDIGAIAAQIVSAVTNAGNLDLQDDEFGQWRWFPLDNVMARIYNPAGVSKFQLKNLQVGVEKSIIYRDPTLLSTEFYTWEDERPAFDGMNFSDYALNACRFVVFGYRYKTVEIDEKAYIIIEGPQRGQVVKKISRDAIGLLRVSPGSVEAIKLASGDMPRVVKALDALTMKLVPVTLVKCSGSP</sequence>
<gene>
    <name evidence="1" type="ORF">LCGC14_1537510</name>
</gene>
<protein>
    <submittedName>
        <fullName evidence="1">Uncharacterized protein</fullName>
    </submittedName>
</protein>
<reference evidence="1" key="1">
    <citation type="journal article" date="2015" name="Nature">
        <title>Complex archaea that bridge the gap between prokaryotes and eukaryotes.</title>
        <authorList>
            <person name="Spang A."/>
            <person name="Saw J.H."/>
            <person name="Jorgensen S.L."/>
            <person name="Zaremba-Niedzwiedzka K."/>
            <person name="Martijn J."/>
            <person name="Lind A.E."/>
            <person name="van Eijk R."/>
            <person name="Schleper C."/>
            <person name="Guy L."/>
            <person name="Ettema T.J."/>
        </authorList>
    </citation>
    <scope>NUCLEOTIDE SEQUENCE</scope>
</reference>
<proteinExistence type="predicted"/>
<comment type="caution">
    <text evidence="1">The sequence shown here is derived from an EMBL/GenBank/DDBJ whole genome shotgun (WGS) entry which is preliminary data.</text>
</comment>
<accession>A0A0F9LUW3</accession>
<name>A0A0F9LUW3_9ZZZZ</name>
<dbReference type="AlphaFoldDB" id="A0A0F9LUW3"/>
<evidence type="ECO:0000313" key="1">
    <source>
        <dbReference type="EMBL" id="KKM60862.1"/>
    </source>
</evidence>
<organism evidence="1">
    <name type="scientific">marine sediment metagenome</name>
    <dbReference type="NCBI Taxonomy" id="412755"/>
    <lineage>
        <taxon>unclassified sequences</taxon>
        <taxon>metagenomes</taxon>
        <taxon>ecological metagenomes</taxon>
    </lineage>
</organism>
<dbReference type="EMBL" id="LAZR01011594">
    <property type="protein sequence ID" value="KKM60862.1"/>
    <property type="molecule type" value="Genomic_DNA"/>
</dbReference>